<dbReference type="GO" id="GO:0016491">
    <property type="term" value="F:oxidoreductase activity"/>
    <property type="evidence" value="ECO:0007669"/>
    <property type="project" value="InterPro"/>
</dbReference>
<dbReference type="InterPro" id="IPR011032">
    <property type="entry name" value="GroES-like_sf"/>
</dbReference>
<reference evidence="2 3" key="1">
    <citation type="submission" date="2015-05" db="EMBL/GenBank/DDBJ databases">
        <title>Complete genome of Marinobacter psychrophilus strain 20041T isolated from sea-ice of the Canadian Basin.</title>
        <authorList>
            <person name="Song L."/>
            <person name="Ren L."/>
            <person name="Yu Y."/>
            <person name="Wang X."/>
        </authorList>
    </citation>
    <scope>NUCLEOTIDE SEQUENCE [LARGE SCALE GENOMIC DNA]</scope>
    <source>
        <strain evidence="2 3">20041</strain>
    </source>
</reference>
<dbReference type="Gene3D" id="3.40.50.720">
    <property type="entry name" value="NAD(P)-binding Rossmann-like Domain"/>
    <property type="match status" value="1"/>
</dbReference>
<dbReference type="Pfam" id="PF08240">
    <property type="entry name" value="ADH_N"/>
    <property type="match status" value="1"/>
</dbReference>
<dbReference type="InterPro" id="IPR013154">
    <property type="entry name" value="ADH-like_N"/>
</dbReference>
<evidence type="ECO:0000259" key="1">
    <source>
        <dbReference type="SMART" id="SM00829"/>
    </source>
</evidence>
<dbReference type="SUPFAM" id="SSF51735">
    <property type="entry name" value="NAD(P)-binding Rossmann-fold domains"/>
    <property type="match status" value="1"/>
</dbReference>
<dbReference type="PANTHER" id="PTHR43677">
    <property type="entry name" value="SHORT-CHAIN DEHYDROGENASE/REDUCTASE"/>
    <property type="match status" value="1"/>
</dbReference>
<protein>
    <submittedName>
        <fullName evidence="2">NADPH:quinone oxidoreductase</fullName>
    </submittedName>
</protein>
<dbReference type="SMART" id="SM00829">
    <property type="entry name" value="PKS_ER"/>
    <property type="match status" value="1"/>
</dbReference>
<keyword evidence="3" id="KW-1185">Reference proteome</keyword>
<accession>A0A0H4I2K4</accession>
<evidence type="ECO:0000313" key="3">
    <source>
        <dbReference type="Proteomes" id="UP000036406"/>
    </source>
</evidence>
<gene>
    <name evidence="2" type="ORF">ABA45_13125</name>
</gene>
<dbReference type="Gene3D" id="3.90.180.10">
    <property type="entry name" value="Medium-chain alcohol dehydrogenases, catalytic domain"/>
    <property type="match status" value="1"/>
</dbReference>
<evidence type="ECO:0000313" key="2">
    <source>
        <dbReference type="EMBL" id="AKO53241.1"/>
    </source>
</evidence>
<dbReference type="AlphaFoldDB" id="A0A0H4I2K4"/>
<dbReference type="SUPFAM" id="SSF50129">
    <property type="entry name" value="GroES-like"/>
    <property type="match status" value="1"/>
</dbReference>
<dbReference type="Proteomes" id="UP000036406">
    <property type="component" value="Chromosome"/>
</dbReference>
<dbReference type="Pfam" id="PF00107">
    <property type="entry name" value="ADH_zinc_N"/>
    <property type="match status" value="1"/>
</dbReference>
<dbReference type="PATRIC" id="fig|330734.3.peg.2747"/>
<dbReference type="InterPro" id="IPR051397">
    <property type="entry name" value="Zn-ADH-like_protein"/>
</dbReference>
<dbReference type="InterPro" id="IPR013149">
    <property type="entry name" value="ADH-like_C"/>
</dbReference>
<organism evidence="2 3">
    <name type="scientific">Marinobacter psychrophilus</name>
    <dbReference type="NCBI Taxonomy" id="330734"/>
    <lineage>
        <taxon>Bacteria</taxon>
        <taxon>Pseudomonadati</taxon>
        <taxon>Pseudomonadota</taxon>
        <taxon>Gammaproteobacteria</taxon>
        <taxon>Pseudomonadales</taxon>
        <taxon>Marinobacteraceae</taxon>
        <taxon>Marinobacter</taxon>
    </lineage>
</organism>
<dbReference type="KEGG" id="mpq:ABA45_13125"/>
<dbReference type="CDD" id="cd08241">
    <property type="entry name" value="QOR1"/>
    <property type="match status" value="1"/>
</dbReference>
<name>A0A0H4I2K4_9GAMM</name>
<proteinExistence type="predicted"/>
<dbReference type="EMBL" id="CP011494">
    <property type="protein sequence ID" value="AKO53241.1"/>
    <property type="molecule type" value="Genomic_DNA"/>
</dbReference>
<feature type="domain" description="Enoyl reductase (ER)" evidence="1">
    <location>
        <begin position="14"/>
        <end position="326"/>
    </location>
</feature>
<dbReference type="InterPro" id="IPR020843">
    <property type="entry name" value="ER"/>
</dbReference>
<dbReference type="InterPro" id="IPR036291">
    <property type="entry name" value="NAD(P)-bd_dom_sf"/>
</dbReference>
<dbReference type="STRING" id="330734.ABA45_13125"/>
<dbReference type="PANTHER" id="PTHR43677:SF4">
    <property type="entry name" value="QUINONE OXIDOREDUCTASE-LIKE PROTEIN 2"/>
    <property type="match status" value="1"/>
</dbReference>
<sequence length="330" mass="35087">MGVSVKAILCKEYGPADKLVIEDVPSPTAKGRGVKVRVKAAGLNFPDTLIIEGKYQLKPALPFSPGGEMSGEVIAVGEKVTRFKVGDRVAGLTGYGAFAEEVIVPEHNLLLLPEDMSDEKAAAFMMVYGTSYYALKQRANIQAGESLLVLGASGGVGRATVELGKAMGARVIAAASSAQKLTVAEAAGADELINYAEEPLKDAIKRLTNSKGVDVIYDPVGGDYTEQALRAMAWNGRHLIIGFAAGDIPKIPANLTLLKGCSVVGVFWGSFTQREPEASAQNMIELMTLYTEGKIDPKISEVFEFEDYAKALGALTERRAIGKVVLKVGF</sequence>